<protein>
    <submittedName>
        <fullName evidence="3">Uncharacterized protein</fullName>
    </submittedName>
</protein>
<evidence type="ECO:0000256" key="1">
    <source>
        <dbReference type="ARBA" id="ARBA00022741"/>
    </source>
</evidence>
<dbReference type="Proteomes" id="UP001603857">
    <property type="component" value="Unassembled WGS sequence"/>
</dbReference>
<gene>
    <name evidence="3" type="ORF">Fmac_013344</name>
</gene>
<reference evidence="3 4" key="1">
    <citation type="submission" date="2024-08" db="EMBL/GenBank/DDBJ databases">
        <title>Insights into the chromosomal genome structure of Flemingia macrophylla.</title>
        <authorList>
            <person name="Ding Y."/>
            <person name="Zhao Y."/>
            <person name="Bi W."/>
            <person name="Wu M."/>
            <person name="Zhao G."/>
            <person name="Gong Y."/>
            <person name="Li W."/>
            <person name="Zhang P."/>
        </authorList>
    </citation>
    <scope>NUCLEOTIDE SEQUENCE [LARGE SCALE GENOMIC DNA]</scope>
    <source>
        <strain evidence="3">DYQJB</strain>
        <tissue evidence="3">Leaf</tissue>
    </source>
</reference>
<keyword evidence="1" id="KW-0547">Nucleotide-binding</keyword>
<evidence type="ECO:0000313" key="4">
    <source>
        <dbReference type="Proteomes" id="UP001603857"/>
    </source>
</evidence>
<sequence>MLSDVTRLSLGISTVGDVTSVVIPKNTIIPVKKTRKYSTTKDNVSSSRIEVYEGEKTRASVTINLLGSFYLDGFPPAPRRYPFYIRNVLKEEDVNSAISGATDLLDGDNDQDDVVMYENCLEELNNLFEN</sequence>
<keyword evidence="4" id="KW-1185">Reference proteome</keyword>
<name>A0ABD1MTT2_9FABA</name>
<dbReference type="InterPro" id="IPR029047">
    <property type="entry name" value="HSP70_peptide-bd_sf"/>
</dbReference>
<comment type="caution">
    <text evidence="3">The sequence shown here is derived from an EMBL/GenBank/DDBJ whole genome shotgun (WGS) entry which is preliminary data.</text>
</comment>
<dbReference type="SUPFAM" id="SSF100920">
    <property type="entry name" value="Heat shock protein 70kD (HSP70), peptide-binding domain"/>
    <property type="match status" value="1"/>
</dbReference>
<dbReference type="GO" id="GO:0005524">
    <property type="term" value="F:ATP binding"/>
    <property type="evidence" value="ECO:0007669"/>
    <property type="project" value="UniProtKB-KW"/>
</dbReference>
<dbReference type="EMBL" id="JBGMDY010000004">
    <property type="protein sequence ID" value="KAL2338898.1"/>
    <property type="molecule type" value="Genomic_DNA"/>
</dbReference>
<dbReference type="InterPro" id="IPR013126">
    <property type="entry name" value="Hsp_70_fam"/>
</dbReference>
<organism evidence="3 4">
    <name type="scientific">Flemingia macrophylla</name>
    <dbReference type="NCBI Taxonomy" id="520843"/>
    <lineage>
        <taxon>Eukaryota</taxon>
        <taxon>Viridiplantae</taxon>
        <taxon>Streptophyta</taxon>
        <taxon>Embryophyta</taxon>
        <taxon>Tracheophyta</taxon>
        <taxon>Spermatophyta</taxon>
        <taxon>Magnoliopsida</taxon>
        <taxon>eudicotyledons</taxon>
        <taxon>Gunneridae</taxon>
        <taxon>Pentapetalae</taxon>
        <taxon>rosids</taxon>
        <taxon>fabids</taxon>
        <taxon>Fabales</taxon>
        <taxon>Fabaceae</taxon>
        <taxon>Papilionoideae</taxon>
        <taxon>50 kb inversion clade</taxon>
        <taxon>NPAAA clade</taxon>
        <taxon>indigoferoid/millettioid clade</taxon>
        <taxon>Phaseoleae</taxon>
        <taxon>Flemingia</taxon>
    </lineage>
</organism>
<dbReference type="Gene3D" id="2.60.34.10">
    <property type="entry name" value="Substrate Binding Domain Of DNAk, Chain A, domain 1"/>
    <property type="match status" value="1"/>
</dbReference>
<keyword evidence="2" id="KW-0067">ATP-binding</keyword>
<accession>A0ABD1MTT2</accession>
<dbReference type="PANTHER" id="PTHR19375">
    <property type="entry name" value="HEAT SHOCK PROTEIN 70KDA"/>
    <property type="match status" value="1"/>
</dbReference>
<proteinExistence type="predicted"/>
<dbReference type="Pfam" id="PF00012">
    <property type="entry name" value="HSP70"/>
    <property type="match status" value="1"/>
</dbReference>
<dbReference type="AlphaFoldDB" id="A0ABD1MTT2"/>
<evidence type="ECO:0000256" key="2">
    <source>
        <dbReference type="ARBA" id="ARBA00022840"/>
    </source>
</evidence>
<evidence type="ECO:0000313" key="3">
    <source>
        <dbReference type="EMBL" id="KAL2338898.1"/>
    </source>
</evidence>